<dbReference type="PROSITE" id="PS51257">
    <property type="entry name" value="PROKAR_LIPOPROTEIN"/>
    <property type="match status" value="1"/>
</dbReference>
<name>A0A3N2E178_9GAMM</name>
<dbReference type="EMBL" id="RKHR01000003">
    <property type="protein sequence ID" value="ROS05777.1"/>
    <property type="molecule type" value="Genomic_DNA"/>
</dbReference>
<dbReference type="InterPro" id="IPR004565">
    <property type="entry name" value="OM_lipoprot_LolB"/>
</dbReference>
<evidence type="ECO:0000256" key="7">
    <source>
        <dbReference type="ARBA" id="ARBA00022927"/>
    </source>
</evidence>
<dbReference type="GO" id="GO:0015031">
    <property type="term" value="P:protein transport"/>
    <property type="evidence" value="ECO:0007669"/>
    <property type="project" value="UniProtKB-KW"/>
</dbReference>
<proteinExistence type="inferred from homology"/>
<evidence type="ECO:0000256" key="11">
    <source>
        <dbReference type="ARBA" id="ARBA00023237"/>
    </source>
</evidence>
<keyword evidence="7" id="KW-0653">Protein transport</keyword>
<evidence type="ECO:0000256" key="2">
    <source>
        <dbReference type="ARBA" id="ARBA00009696"/>
    </source>
</evidence>
<keyword evidence="10" id="KW-0143">Chaperone</keyword>
<evidence type="ECO:0000256" key="5">
    <source>
        <dbReference type="ARBA" id="ARBA00022448"/>
    </source>
</evidence>
<evidence type="ECO:0000256" key="8">
    <source>
        <dbReference type="ARBA" id="ARBA00023136"/>
    </source>
</evidence>
<keyword evidence="15" id="KW-1185">Reference proteome</keyword>
<dbReference type="GO" id="GO:0009279">
    <property type="term" value="C:cell outer membrane"/>
    <property type="evidence" value="ECO:0007669"/>
    <property type="project" value="UniProtKB-SubCell"/>
</dbReference>
<dbReference type="NCBIfam" id="TIGR00548">
    <property type="entry name" value="lolB"/>
    <property type="match status" value="1"/>
</dbReference>
<evidence type="ECO:0000313" key="15">
    <source>
        <dbReference type="Proteomes" id="UP000275394"/>
    </source>
</evidence>
<dbReference type="SUPFAM" id="SSF89392">
    <property type="entry name" value="Prokaryotic lipoproteins and lipoprotein localization factors"/>
    <property type="match status" value="1"/>
</dbReference>
<evidence type="ECO:0000256" key="6">
    <source>
        <dbReference type="ARBA" id="ARBA00022729"/>
    </source>
</evidence>
<evidence type="ECO:0000256" key="9">
    <source>
        <dbReference type="ARBA" id="ARBA00023139"/>
    </source>
</evidence>
<evidence type="ECO:0000256" key="13">
    <source>
        <dbReference type="SAM" id="SignalP"/>
    </source>
</evidence>
<organism evidence="14 15">
    <name type="scientific">Sinobacterium caligoides</name>
    <dbReference type="NCBI Taxonomy" id="933926"/>
    <lineage>
        <taxon>Bacteria</taxon>
        <taxon>Pseudomonadati</taxon>
        <taxon>Pseudomonadota</taxon>
        <taxon>Gammaproteobacteria</taxon>
        <taxon>Cellvibrionales</taxon>
        <taxon>Spongiibacteraceae</taxon>
        <taxon>Sinobacterium</taxon>
    </lineage>
</organism>
<comment type="subcellular location">
    <subcellularLocation>
        <location evidence="1">Cell outer membrane</location>
        <topology evidence="1">Lipid-anchor</topology>
    </subcellularLocation>
</comment>
<dbReference type="AlphaFoldDB" id="A0A3N2E178"/>
<feature type="chain" id="PRO_5018308589" description="Outer-membrane lipoprotein LolB" evidence="13">
    <location>
        <begin position="25"/>
        <end position="214"/>
    </location>
</feature>
<evidence type="ECO:0000313" key="14">
    <source>
        <dbReference type="EMBL" id="ROS05777.1"/>
    </source>
</evidence>
<evidence type="ECO:0000256" key="3">
    <source>
        <dbReference type="ARBA" id="ARBA00011245"/>
    </source>
</evidence>
<keyword evidence="12 14" id="KW-0449">Lipoprotein</keyword>
<dbReference type="Gene3D" id="2.50.20.10">
    <property type="entry name" value="Lipoprotein localisation LolA/LolB/LppX"/>
    <property type="match status" value="1"/>
</dbReference>
<dbReference type="Pfam" id="PF03550">
    <property type="entry name" value="LolB"/>
    <property type="match status" value="1"/>
</dbReference>
<evidence type="ECO:0000256" key="4">
    <source>
        <dbReference type="ARBA" id="ARBA00016202"/>
    </source>
</evidence>
<keyword evidence="11" id="KW-0998">Cell outer membrane</keyword>
<dbReference type="CDD" id="cd16326">
    <property type="entry name" value="LolB"/>
    <property type="match status" value="1"/>
</dbReference>
<keyword evidence="9" id="KW-0564">Palmitate</keyword>
<dbReference type="OrthoDB" id="9797618at2"/>
<comment type="similarity">
    <text evidence="2">Belongs to the LolB family.</text>
</comment>
<sequence length="214" mass="23864">MRPLLPCLLLILLLSGCVSGPAFKPGFEQPKDPLNDWTLRGRLGIRTADNAESASLYWRQTGEAYKIKLSGPFGAGSIAIDGTPLHVELRQHGHETLQADNAEQLIYQQTGWRLPVSSMHYWVQGLASPELSVDDSRRHTGTGIDNKGAQQPLAMLRQQDWLIEYQRYSLVGDILLPSKIVITHPELRLTLIINEWQPHQAGIETQLTVSLSTP</sequence>
<protein>
    <recommendedName>
        <fullName evidence="4">Outer-membrane lipoprotein LolB</fullName>
    </recommendedName>
</protein>
<accession>A0A3N2E178</accession>
<dbReference type="RefSeq" id="WP_123711672.1">
    <property type="nucleotide sequence ID" value="NZ_RKHR01000003.1"/>
</dbReference>
<keyword evidence="6 13" id="KW-0732">Signal</keyword>
<keyword evidence="5" id="KW-0813">Transport</keyword>
<feature type="signal peptide" evidence="13">
    <location>
        <begin position="1"/>
        <end position="24"/>
    </location>
</feature>
<comment type="caution">
    <text evidence="14">The sequence shown here is derived from an EMBL/GenBank/DDBJ whole genome shotgun (WGS) entry which is preliminary data.</text>
</comment>
<gene>
    <name evidence="14" type="ORF">EDC56_1329</name>
</gene>
<dbReference type="Proteomes" id="UP000275394">
    <property type="component" value="Unassembled WGS sequence"/>
</dbReference>
<evidence type="ECO:0000256" key="1">
    <source>
        <dbReference type="ARBA" id="ARBA00004459"/>
    </source>
</evidence>
<evidence type="ECO:0000256" key="12">
    <source>
        <dbReference type="ARBA" id="ARBA00023288"/>
    </source>
</evidence>
<reference evidence="14 15" key="1">
    <citation type="submission" date="2018-11" db="EMBL/GenBank/DDBJ databases">
        <title>Genomic Encyclopedia of Type Strains, Phase IV (KMG-IV): sequencing the most valuable type-strain genomes for metagenomic binning, comparative biology and taxonomic classification.</title>
        <authorList>
            <person name="Goeker M."/>
        </authorList>
    </citation>
    <scope>NUCLEOTIDE SEQUENCE [LARGE SCALE GENOMIC DNA]</scope>
    <source>
        <strain evidence="14 15">DSM 100316</strain>
    </source>
</reference>
<comment type="subunit">
    <text evidence="3">Monomer.</text>
</comment>
<keyword evidence="8" id="KW-0472">Membrane</keyword>
<evidence type="ECO:0000256" key="10">
    <source>
        <dbReference type="ARBA" id="ARBA00023186"/>
    </source>
</evidence>
<dbReference type="InterPro" id="IPR029046">
    <property type="entry name" value="LolA/LolB/LppX"/>
</dbReference>